<evidence type="ECO:0000313" key="3">
    <source>
        <dbReference type="Proteomes" id="UP000830719"/>
    </source>
</evidence>
<accession>A0AAE6M5P3</accession>
<keyword evidence="1" id="KW-1133">Transmembrane helix</keyword>
<evidence type="ECO:0000313" key="2">
    <source>
        <dbReference type="EMBL" id="QEI03621.1"/>
    </source>
</evidence>
<organism evidence="2 3">
    <name type="scientific">Rachiplusia nu nucleopolyhedrovirus</name>
    <dbReference type="NCBI Taxonomy" id="2605775"/>
    <lineage>
        <taxon>Viruses</taxon>
        <taxon>Viruses incertae sedis</taxon>
        <taxon>Naldaviricetes</taxon>
        <taxon>Lefavirales</taxon>
        <taxon>Baculoviridae</taxon>
        <taxon>Alphabaculovirus</taxon>
        <taxon>Alphabaculovirus ranus</taxon>
    </lineage>
</organism>
<evidence type="ECO:0008006" key="4">
    <source>
        <dbReference type="Google" id="ProtNLM"/>
    </source>
</evidence>
<dbReference type="RefSeq" id="YP_010799677.1">
    <property type="nucleotide sequence ID" value="NC_076682.1"/>
</dbReference>
<dbReference type="KEGG" id="vg:80538032"/>
<keyword evidence="3" id="KW-1185">Reference proteome</keyword>
<keyword evidence="1" id="KW-0812">Transmembrane</keyword>
<keyword evidence="1" id="KW-0472">Membrane</keyword>
<proteinExistence type="predicted"/>
<dbReference type="Pfam" id="PF06143">
    <property type="entry name" value="Baculo_11_kDa"/>
    <property type="match status" value="1"/>
</dbReference>
<evidence type="ECO:0000256" key="1">
    <source>
        <dbReference type="SAM" id="Phobius"/>
    </source>
</evidence>
<protein>
    <recommendedName>
        <fullName evidence="4">Ac108</fullName>
    </recommendedName>
</protein>
<dbReference type="InterPro" id="IPR009313">
    <property type="entry name" value="Baculo_11_kDa"/>
</dbReference>
<feature type="transmembrane region" description="Helical" evidence="1">
    <location>
        <begin position="37"/>
        <end position="60"/>
    </location>
</feature>
<sequence>MRRLARDTVYSGEASSILNQDQLEQIIVRNRSFLRDFLLVICGLVIFVVILMFIVLVFNISRTLDQNRRRQQQREETLLANLDYRYRQGPSAVRAAEAAAVL</sequence>
<dbReference type="GeneID" id="80538032"/>
<dbReference type="Proteomes" id="UP000830719">
    <property type="component" value="Segment"/>
</dbReference>
<dbReference type="EMBL" id="MK419956">
    <property type="protein sequence ID" value="QEI03621.1"/>
    <property type="molecule type" value="Genomic_DNA"/>
</dbReference>
<name>A0AAE6M5P3_9ABAC</name>
<reference evidence="2" key="1">
    <citation type="submission" date="2019-01" db="EMBL/GenBank/DDBJ databases">
        <authorList>
            <person name="Trentin L.B."/>
            <person name="Santos E.R."/>
            <person name="Silva L.A."/>
            <person name="Sosa-Gomez D.R."/>
            <person name="Ribeiro B.M."/>
            <person name="Ardisson-Araujo D.M.P."/>
        </authorList>
    </citation>
    <scope>NUCLEOTIDE SEQUENCE</scope>
    <source>
        <strain evidence="2">VPN54</strain>
    </source>
</reference>